<organism evidence="5 6">
    <name type="scientific">Puccinia coronata f. sp. avenae</name>
    <dbReference type="NCBI Taxonomy" id="200324"/>
    <lineage>
        <taxon>Eukaryota</taxon>
        <taxon>Fungi</taxon>
        <taxon>Dikarya</taxon>
        <taxon>Basidiomycota</taxon>
        <taxon>Pucciniomycotina</taxon>
        <taxon>Pucciniomycetes</taxon>
        <taxon>Pucciniales</taxon>
        <taxon>Pucciniaceae</taxon>
        <taxon>Puccinia</taxon>
    </lineage>
</organism>
<evidence type="ECO:0000256" key="3">
    <source>
        <dbReference type="ARBA" id="ARBA00022679"/>
    </source>
</evidence>
<feature type="region of interest" description="Disordered" evidence="4">
    <location>
        <begin position="123"/>
        <end position="315"/>
    </location>
</feature>
<dbReference type="GO" id="GO:0016607">
    <property type="term" value="C:nuclear speck"/>
    <property type="evidence" value="ECO:0007669"/>
    <property type="project" value="TreeGrafter"/>
</dbReference>
<dbReference type="PANTHER" id="PTHR45670:SF1">
    <property type="entry name" value="E3 UBIQUITIN-PROTEIN LIGASE HECTD1"/>
    <property type="match status" value="1"/>
</dbReference>
<evidence type="ECO:0000256" key="4">
    <source>
        <dbReference type="SAM" id="MobiDB-lite"/>
    </source>
</evidence>
<feature type="region of interest" description="Disordered" evidence="4">
    <location>
        <begin position="745"/>
        <end position="914"/>
    </location>
</feature>
<dbReference type="GO" id="GO:0000209">
    <property type="term" value="P:protein polyubiquitination"/>
    <property type="evidence" value="ECO:0007669"/>
    <property type="project" value="TreeGrafter"/>
</dbReference>
<feature type="compositionally biased region" description="Low complexity" evidence="4">
    <location>
        <begin position="774"/>
        <end position="805"/>
    </location>
</feature>
<dbReference type="PANTHER" id="PTHR45670">
    <property type="entry name" value="E3 UBIQUITIN-PROTEIN LIGASE TRIP12"/>
    <property type="match status" value="1"/>
</dbReference>
<comment type="catalytic activity">
    <reaction evidence="1">
        <text>S-ubiquitinyl-[E2 ubiquitin-conjugating enzyme]-L-cysteine + [acceptor protein]-L-lysine = [E2 ubiquitin-conjugating enzyme]-L-cysteine + N(6)-ubiquitinyl-[acceptor protein]-L-lysine.</text>
        <dbReference type="EC" id="2.3.2.26"/>
    </reaction>
</comment>
<dbReference type="EC" id="2.3.2.26" evidence="2"/>
<keyword evidence="3" id="KW-0808">Transferase</keyword>
<evidence type="ECO:0000256" key="2">
    <source>
        <dbReference type="ARBA" id="ARBA00012485"/>
    </source>
</evidence>
<dbReference type="GO" id="GO:0061630">
    <property type="term" value="F:ubiquitin protein ligase activity"/>
    <property type="evidence" value="ECO:0007669"/>
    <property type="project" value="UniProtKB-EC"/>
</dbReference>
<dbReference type="InterPro" id="IPR045322">
    <property type="entry name" value="HECTD1/TRIP12-like"/>
</dbReference>
<feature type="compositionally biased region" description="Polar residues" evidence="4">
    <location>
        <begin position="253"/>
        <end position="276"/>
    </location>
</feature>
<dbReference type="Gene3D" id="1.25.10.10">
    <property type="entry name" value="Leucine-rich Repeat Variant"/>
    <property type="match status" value="2"/>
</dbReference>
<evidence type="ECO:0000256" key="1">
    <source>
        <dbReference type="ARBA" id="ARBA00000885"/>
    </source>
</evidence>
<dbReference type="STRING" id="200324.A0A2N5UQ48"/>
<feature type="compositionally biased region" description="Basic and acidic residues" evidence="4">
    <location>
        <begin position="902"/>
        <end position="914"/>
    </location>
</feature>
<dbReference type="InterPro" id="IPR011989">
    <property type="entry name" value="ARM-like"/>
</dbReference>
<dbReference type="AlphaFoldDB" id="A0A2N5UQ48"/>
<name>A0A2N5UQ48_9BASI</name>
<dbReference type="InterPro" id="IPR016024">
    <property type="entry name" value="ARM-type_fold"/>
</dbReference>
<feature type="compositionally biased region" description="Low complexity" evidence="4">
    <location>
        <begin position="224"/>
        <end position="242"/>
    </location>
</feature>
<feature type="compositionally biased region" description="Polar residues" evidence="4">
    <location>
        <begin position="205"/>
        <end position="223"/>
    </location>
</feature>
<reference evidence="5 6" key="1">
    <citation type="submission" date="2017-11" db="EMBL/GenBank/DDBJ databases">
        <title>De novo assembly and phasing of dikaryotic genomes from two isolates of Puccinia coronata f. sp. avenae, the causal agent of oat crown rust.</title>
        <authorList>
            <person name="Miller M.E."/>
            <person name="Zhang Y."/>
            <person name="Omidvar V."/>
            <person name="Sperschneider J."/>
            <person name="Schwessinger B."/>
            <person name="Raley C."/>
            <person name="Palmer J.M."/>
            <person name="Garnica D."/>
            <person name="Upadhyaya N."/>
            <person name="Rathjen J."/>
            <person name="Taylor J.M."/>
            <person name="Park R.F."/>
            <person name="Dodds P.N."/>
            <person name="Hirsch C.D."/>
            <person name="Kianian S.F."/>
            <person name="Figueroa M."/>
        </authorList>
    </citation>
    <scope>NUCLEOTIDE SEQUENCE [LARGE SCALE GENOMIC DNA]</scope>
    <source>
        <strain evidence="5">12NC29</strain>
    </source>
</reference>
<dbReference type="EMBL" id="PGCJ01000190">
    <property type="protein sequence ID" value="PLW39756.1"/>
    <property type="molecule type" value="Genomic_DNA"/>
</dbReference>
<feature type="region of interest" description="Disordered" evidence="4">
    <location>
        <begin position="1"/>
        <end position="26"/>
    </location>
</feature>
<feature type="compositionally biased region" description="Polar residues" evidence="4">
    <location>
        <begin position="862"/>
        <end position="877"/>
    </location>
</feature>
<gene>
    <name evidence="5" type="ORF">PCANC_19816</name>
</gene>
<dbReference type="SUPFAM" id="SSF48371">
    <property type="entry name" value="ARM repeat"/>
    <property type="match status" value="1"/>
</dbReference>
<dbReference type="OrthoDB" id="8068875at2759"/>
<proteinExistence type="predicted"/>
<feature type="compositionally biased region" description="Polar residues" evidence="4">
    <location>
        <begin position="841"/>
        <end position="853"/>
    </location>
</feature>
<accession>A0A2N5UQ48</accession>
<feature type="compositionally biased region" description="Basic and acidic residues" evidence="4">
    <location>
        <begin position="288"/>
        <end position="315"/>
    </location>
</feature>
<keyword evidence="6" id="KW-1185">Reference proteome</keyword>
<evidence type="ECO:0000313" key="5">
    <source>
        <dbReference type="EMBL" id="PLW39756.1"/>
    </source>
</evidence>
<comment type="caution">
    <text evidence="5">The sequence shown here is derived from an EMBL/GenBank/DDBJ whole genome shotgun (WGS) entry which is preliminary data.</text>
</comment>
<feature type="compositionally biased region" description="Low complexity" evidence="4">
    <location>
        <begin position="141"/>
        <end position="160"/>
    </location>
</feature>
<sequence length="914" mass="97412">MQPLSDFVLTRSNPMQMPRDSRSAQPNIASTVTDGMADSNSRCADFGAAVSRFHWHSSMQLKLCLGPSTRCNPISCNNPAADGWVFATPRHHIALQAVGLAVVPRSRTQHCGVWLLTHQAQVKPDGATTPKPSNKRVRGVKPNTPSSPTSTKTITPSPSNYNLRHCHPSQTATVTLDRPNQPEARIRPSSSPKSTMAMPRKQRPSKTVISTGNLKEKANSSSHTAPLASTSNPASAPATAKSSEQDVEMNVQHLLSSNRPRNEATDPTSGLSTSDHGANDELQDDEQDNRSNSEIDDPDLVKEHDGGMHVDFGDELDPKQASLHEKDDDDNNMDESEIAALRACEALFGSDRASTTARGVGGGSGGALAAMGISGLRGLGGIMAGFTLNSRISFNPSSTSRLAALQELAKILAVSTEDTLAGYFQTDSFARELVAILRGESERTKCEDEEDEVALVAALTATGSSSSSFNHPSSGTDVEQMLLASRCLANLMEALPGSAHTVVHHGAVPALCTKLLPLKRSWKNCHPRLVCEQAVLAITRVTDSYRHHPDKLQQLLMPEVISSLTALLSPVGRNKISDNYIFSAILKSFTNISRSSPEVATNLLDAGLADTVHGILIGQTPSEIPDKHDLALELTSNSSVITQALMRKDQNQIQQVIDLVVEVLPPLPKRRKPSPSPECFVGQSVRWKDLVNPPFDAPGLLISMRARILADIQRLWRADWLNTSPPNVVRGVVKILLDIIKADSEASPEPTPVGPFTPLQPSSCSQLARDEEAAAAATAPTLSSASGDPSATNEEQPTAAETTPTVDVTDSSEDGPPTVADEIIIPPLQTSASFPAPLIPSTGNKAASGNSDVPMTEASGEESATANPQGSSENCSFSGDDGHTTPKIPTVEVNDQASNKTSRLDEIRAQMKTA</sequence>
<dbReference type="Proteomes" id="UP000235388">
    <property type="component" value="Unassembled WGS sequence"/>
</dbReference>
<protein>
    <recommendedName>
        <fullName evidence="2">HECT-type E3 ubiquitin transferase</fullName>
        <ecNumber evidence="2">2.3.2.26</ecNumber>
    </recommendedName>
</protein>
<evidence type="ECO:0000313" key="6">
    <source>
        <dbReference type="Proteomes" id="UP000235388"/>
    </source>
</evidence>
<dbReference type="GO" id="GO:0043161">
    <property type="term" value="P:proteasome-mediated ubiquitin-dependent protein catabolic process"/>
    <property type="evidence" value="ECO:0007669"/>
    <property type="project" value="TreeGrafter"/>
</dbReference>